<keyword evidence="3" id="KW-1185">Reference proteome</keyword>
<feature type="region of interest" description="Disordered" evidence="1">
    <location>
        <begin position="21"/>
        <end position="44"/>
    </location>
</feature>
<dbReference type="RefSeq" id="WP_077374057.1">
    <property type="nucleotide sequence ID" value="NZ_FTPD01000005.1"/>
</dbReference>
<evidence type="ECO:0000313" key="2">
    <source>
        <dbReference type="EMBL" id="SIT53775.1"/>
    </source>
</evidence>
<evidence type="ECO:0000256" key="1">
    <source>
        <dbReference type="SAM" id="MobiDB-lite"/>
    </source>
</evidence>
<name>A0A1R3V4V6_9HYPH</name>
<dbReference type="EMBL" id="FTPD01000005">
    <property type="protein sequence ID" value="SIT53775.1"/>
    <property type="molecule type" value="Genomic_DNA"/>
</dbReference>
<dbReference type="STRING" id="1631249.BQ8794_130259"/>
<dbReference type="Proteomes" id="UP000188388">
    <property type="component" value="Unassembled WGS sequence"/>
</dbReference>
<sequence>MVCREEFRRAAFAGWERDQAKAEERLEAHPAEFPAEQAAGQAQDWDYPVSARDCSDLDQDQSLDKAPKLASHLLRANVFQLNGFRSWHNSFEKGPVLETAGRDECSARNSP</sequence>
<reference evidence="3" key="1">
    <citation type="submission" date="2017-01" db="EMBL/GenBank/DDBJ databases">
        <authorList>
            <person name="Brunel B."/>
        </authorList>
    </citation>
    <scope>NUCLEOTIDE SEQUENCE [LARGE SCALE GENOMIC DNA]</scope>
</reference>
<gene>
    <name evidence="2" type="ORF">BQ8794_130259</name>
</gene>
<organism evidence="2 3">
    <name type="scientific">Mesorhizobium prunaredense</name>
    <dbReference type="NCBI Taxonomy" id="1631249"/>
    <lineage>
        <taxon>Bacteria</taxon>
        <taxon>Pseudomonadati</taxon>
        <taxon>Pseudomonadota</taxon>
        <taxon>Alphaproteobacteria</taxon>
        <taxon>Hyphomicrobiales</taxon>
        <taxon>Phyllobacteriaceae</taxon>
        <taxon>Mesorhizobium</taxon>
    </lineage>
</organism>
<dbReference type="AlphaFoldDB" id="A0A1R3V4V6"/>
<proteinExistence type="predicted"/>
<evidence type="ECO:0000313" key="3">
    <source>
        <dbReference type="Proteomes" id="UP000188388"/>
    </source>
</evidence>
<protein>
    <submittedName>
        <fullName evidence="2">Uncharacterized protein</fullName>
    </submittedName>
</protein>
<accession>A0A1R3V4V6</accession>
<feature type="compositionally biased region" description="Basic and acidic residues" evidence="1">
    <location>
        <begin position="21"/>
        <end position="30"/>
    </location>
</feature>